<accession>A0ACC0MV38</accession>
<organism evidence="1 2">
    <name type="scientific">Rhododendron molle</name>
    <name type="common">Chinese azalea</name>
    <name type="synonym">Azalea mollis</name>
    <dbReference type="NCBI Taxonomy" id="49168"/>
    <lineage>
        <taxon>Eukaryota</taxon>
        <taxon>Viridiplantae</taxon>
        <taxon>Streptophyta</taxon>
        <taxon>Embryophyta</taxon>
        <taxon>Tracheophyta</taxon>
        <taxon>Spermatophyta</taxon>
        <taxon>Magnoliopsida</taxon>
        <taxon>eudicotyledons</taxon>
        <taxon>Gunneridae</taxon>
        <taxon>Pentapetalae</taxon>
        <taxon>asterids</taxon>
        <taxon>Ericales</taxon>
        <taxon>Ericaceae</taxon>
        <taxon>Ericoideae</taxon>
        <taxon>Rhodoreae</taxon>
        <taxon>Rhododendron</taxon>
    </lineage>
</organism>
<keyword evidence="2" id="KW-1185">Reference proteome</keyword>
<evidence type="ECO:0000313" key="2">
    <source>
        <dbReference type="Proteomes" id="UP001062846"/>
    </source>
</evidence>
<evidence type="ECO:0000313" key="1">
    <source>
        <dbReference type="EMBL" id="KAI8544168.1"/>
    </source>
</evidence>
<name>A0ACC0MV38_RHOML</name>
<dbReference type="Proteomes" id="UP001062846">
    <property type="component" value="Chromosome 8"/>
</dbReference>
<proteinExistence type="predicted"/>
<sequence>MATTATRFPVSQPRPSCPWLVFNHGEKEGYSTQTIVNIAQARYDVASIPEMRNKIICTSSHGWLVLWDFISSDCSLLNPVSMENIALPPLPPALSFMTCILSSPPTDPECVLIFFKNESPSVFFLRLGESKWTAQDLTSAEEKFKHSTVCGGKIHGLNFRGDLLTAKVVGSNLVVTRLVDEKLPNGPIPELMQCREILVESCGELFRVAKHYYLGGSGKTRDIEIHKMDFSRLEWTKVENLGNRAFFLSGSTCNFSCSATAESGRVKQNCIYFTEPEDRDLYVFDIENYSISFSTPCPIKSNWLKPAVWVMPA</sequence>
<comment type="caution">
    <text evidence="1">The sequence shown here is derived from an EMBL/GenBank/DDBJ whole genome shotgun (WGS) entry which is preliminary data.</text>
</comment>
<reference evidence="1" key="1">
    <citation type="submission" date="2022-02" db="EMBL/GenBank/DDBJ databases">
        <title>Plant Genome Project.</title>
        <authorList>
            <person name="Zhang R.-G."/>
        </authorList>
    </citation>
    <scope>NUCLEOTIDE SEQUENCE</scope>
    <source>
        <strain evidence="1">AT1</strain>
    </source>
</reference>
<gene>
    <name evidence="1" type="ORF">RHMOL_Rhmol08G0275000</name>
</gene>
<protein>
    <submittedName>
        <fullName evidence="1">Uncharacterized protein</fullName>
    </submittedName>
</protein>
<dbReference type="EMBL" id="CM046395">
    <property type="protein sequence ID" value="KAI8544168.1"/>
    <property type="molecule type" value="Genomic_DNA"/>
</dbReference>